<protein>
    <submittedName>
        <fullName evidence="1">Uncharacterized protein</fullName>
    </submittedName>
</protein>
<evidence type="ECO:0000313" key="1">
    <source>
        <dbReference type="EMBL" id="CAH3153938.1"/>
    </source>
</evidence>
<dbReference type="EMBL" id="CALNXI010001067">
    <property type="protein sequence ID" value="CAH3153938.1"/>
    <property type="molecule type" value="Genomic_DNA"/>
</dbReference>
<feature type="non-terminal residue" evidence="1">
    <location>
        <position position="1"/>
    </location>
</feature>
<gene>
    <name evidence="1" type="ORF">PEVE_00001243</name>
</gene>
<accession>A0ABN8Q3P2</accession>
<evidence type="ECO:0000313" key="2">
    <source>
        <dbReference type="Proteomes" id="UP001159427"/>
    </source>
</evidence>
<dbReference type="Proteomes" id="UP001159427">
    <property type="component" value="Unassembled WGS sequence"/>
</dbReference>
<name>A0ABN8Q3P2_9CNID</name>
<reference evidence="1 2" key="1">
    <citation type="submission" date="2022-05" db="EMBL/GenBank/DDBJ databases">
        <authorList>
            <consortium name="Genoscope - CEA"/>
            <person name="William W."/>
        </authorList>
    </citation>
    <scope>NUCLEOTIDE SEQUENCE [LARGE SCALE GENOMIC DNA]</scope>
</reference>
<proteinExistence type="predicted"/>
<sequence>QSTQCGSTQASYQRNEKQENFTSYENLLRDYLWDREFTLSWLREEGLIASSRNCTMCGSEMNWVRRGDRSHGYIWECRRQINGKRHRCERSIREGSWFENSNMTIEEQIKQQLGLGSHTAVDGDMFCREVCEVALFDGREKIGAKLPTHHRKKEHYSSYLAEFKWRYIHSGEDLWKVFLNDIKKIYKFK</sequence>
<comment type="caution">
    <text evidence="1">The sequence shown here is derived from an EMBL/GenBank/DDBJ whole genome shotgun (WGS) entry which is preliminary data.</text>
</comment>
<keyword evidence="2" id="KW-1185">Reference proteome</keyword>
<organism evidence="1 2">
    <name type="scientific">Porites evermanni</name>
    <dbReference type="NCBI Taxonomy" id="104178"/>
    <lineage>
        <taxon>Eukaryota</taxon>
        <taxon>Metazoa</taxon>
        <taxon>Cnidaria</taxon>
        <taxon>Anthozoa</taxon>
        <taxon>Hexacorallia</taxon>
        <taxon>Scleractinia</taxon>
        <taxon>Fungiina</taxon>
        <taxon>Poritidae</taxon>
        <taxon>Porites</taxon>
    </lineage>
</organism>